<evidence type="ECO:0000313" key="1">
    <source>
        <dbReference type="EMBL" id="GFD51337.1"/>
    </source>
</evidence>
<name>A0A699WV70_TANCI</name>
<accession>A0A699WV70</accession>
<reference evidence="1" key="1">
    <citation type="journal article" date="2019" name="Sci. Rep.">
        <title>Draft genome of Tanacetum cinerariifolium, the natural source of mosquito coil.</title>
        <authorList>
            <person name="Yamashiro T."/>
            <person name="Shiraishi A."/>
            <person name="Satake H."/>
            <person name="Nakayama K."/>
        </authorList>
    </citation>
    <scope>NUCLEOTIDE SEQUENCE</scope>
</reference>
<sequence length="71" mass="7297">CAANAHEAFGVQWVDGHAIGLGEGHALLPSPVVERVNLDEVVARIPLGGVHALAVLRLLGADARYPGLLPG</sequence>
<dbReference type="EMBL" id="BKCJ011768854">
    <property type="protein sequence ID" value="GFD51337.1"/>
    <property type="molecule type" value="Genomic_DNA"/>
</dbReference>
<comment type="caution">
    <text evidence="1">The sequence shown here is derived from an EMBL/GenBank/DDBJ whole genome shotgun (WGS) entry which is preliminary data.</text>
</comment>
<feature type="non-terminal residue" evidence="1">
    <location>
        <position position="1"/>
    </location>
</feature>
<proteinExistence type="predicted"/>
<protein>
    <submittedName>
        <fullName evidence="1">Uncharacterized protein</fullName>
    </submittedName>
</protein>
<organism evidence="1">
    <name type="scientific">Tanacetum cinerariifolium</name>
    <name type="common">Dalmatian daisy</name>
    <name type="synonym">Chrysanthemum cinerariifolium</name>
    <dbReference type="NCBI Taxonomy" id="118510"/>
    <lineage>
        <taxon>Eukaryota</taxon>
        <taxon>Viridiplantae</taxon>
        <taxon>Streptophyta</taxon>
        <taxon>Embryophyta</taxon>
        <taxon>Tracheophyta</taxon>
        <taxon>Spermatophyta</taxon>
        <taxon>Magnoliopsida</taxon>
        <taxon>eudicotyledons</taxon>
        <taxon>Gunneridae</taxon>
        <taxon>Pentapetalae</taxon>
        <taxon>asterids</taxon>
        <taxon>campanulids</taxon>
        <taxon>Asterales</taxon>
        <taxon>Asteraceae</taxon>
        <taxon>Asteroideae</taxon>
        <taxon>Anthemideae</taxon>
        <taxon>Anthemidinae</taxon>
        <taxon>Tanacetum</taxon>
    </lineage>
</organism>
<gene>
    <name evidence="1" type="ORF">Tci_923306</name>
</gene>
<dbReference type="AlphaFoldDB" id="A0A699WV70"/>